<keyword evidence="4 6" id="KW-0548">Nucleotidyltransferase</keyword>
<keyword evidence="4" id="KW-0963">Cytoplasm</keyword>
<dbReference type="SUPFAM" id="SSF56672">
    <property type="entry name" value="DNA/RNA polymerases"/>
    <property type="match status" value="1"/>
</dbReference>
<keyword evidence="4" id="KW-0227">DNA damage</keyword>
<comment type="cofactor">
    <cofactor evidence="4">
        <name>Mg(2+)</name>
        <dbReference type="ChEBI" id="CHEBI:18420"/>
    </cofactor>
    <text evidence="4">Binds 2 magnesium ions per subunit.</text>
</comment>
<dbReference type="EC" id="2.7.7.7" evidence="4"/>
<evidence type="ECO:0000259" key="5">
    <source>
        <dbReference type="PROSITE" id="PS50173"/>
    </source>
</evidence>
<evidence type="ECO:0000256" key="2">
    <source>
        <dbReference type="ARBA" id="ARBA00025589"/>
    </source>
</evidence>
<comment type="catalytic activity">
    <reaction evidence="3 4">
        <text>DNA(n) + a 2'-deoxyribonucleoside 5'-triphosphate = DNA(n+1) + diphosphate</text>
        <dbReference type="Rhea" id="RHEA:22508"/>
        <dbReference type="Rhea" id="RHEA-COMP:17339"/>
        <dbReference type="Rhea" id="RHEA-COMP:17340"/>
        <dbReference type="ChEBI" id="CHEBI:33019"/>
        <dbReference type="ChEBI" id="CHEBI:61560"/>
        <dbReference type="ChEBI" id="CHEBI:173112"/>
        <dbReference type="EC" id="2.7.7.7"/>
    </reaction>
</comment>
<dbReference type="SUPFAM" id="SSF100879">
    <property type="entry name" value="Lesion bypass DNA polymerase (Y-family), little finger domain"/>
    <property type="match status" value="1"/>
</dbReference>
<dbReference type="Gene3D" id="3.40.1170.60">
    <property type="match status" value="1"/>
</dbReference>
<dbReference type="Gene3D" id="3.30.1490.100">
    <property type="entry name" value="DNA polymerase, Y-family, little finger domain"/>
    <property type="match status" value="1"/>
</dbReference>
<keyword evidence="4" id="KW-0460">Magnesium</keyword>
<comment type="subunit">
    <text evidence="4">Monomer.</text>
</comment>
<dbReference type="GO" id="GO:0003887">
    <property type="term" value="F:DNA-directed DNA polymerase activity"/>
    <property type="evidence" value="ECO:0007669"/>
    <property type="project" value="UniProtKB-EC"/>
</dbReference>
<dbReference type="PANTHER" id="PTHR11076:SF33">
    <property type="entry name" value="DNA POLYMERASE KAPPA"/>
    <property type="match status" value="1"/>
</dbReference>
<comment type="similarity">
    <text evidence="1 4">Belongs to the DNA polymerase type-Y family.</text>
</comment>
<accession>A0ABX0D8C5</accession>
<dbReference type="InterPro" id="IPR017961">
    <property type="entry name" value="DNA_pol_Y-fam_little_finger"/>
</dbReference>
<dbReference type="InterPro" id="IPR022880">
    <property type="entry name" value="DNApol_IV"/>
</dbReference>
<comment type="function">
    <text evidence="2 4">Poorly processive, error-prone DNA polymerase involved in untargeted mutagenesis. Copies undamaged DNA at stalled replication forks, which arise in vivo from mismatched or misaligned primer ends. These misaligned primers can be extended by PolIV. Exhibits no 3'-5' exonuclease (proofreading) activity. May be involved in translesional synthesis, in conjunction with the beta clamp from PolIII.</text>
</comment>
<reference evidence="6 7" key="1">
    <citation type="submission" date="2020-02" db="EMBL/GenBank/DDBJ databases">
        <title>Genome sequence of the type strain DSM 27180 of Arthrobacter silviterrae.</title>
        <authorList>
            <person name="Gao J."/>
            <person name="Sun J."/>
        </authorList>
    </citation>
    <scope>NUCLEOTIDE SEQUENCE [LARGE SCALE GENOMIC DNA]</scope>
    <source>
        <strain evidence="6 7">DSM 27180</strain>
    </source>
</reference>
<keyword evidence="4" id="KW-0238">DNA-binding</keyword>
<comment type="caution">
    <text evidence="6">The sequence shown here is derived from an EMBL/GenBank/DDBJ whole genome shotgun (WGS) entry which is preliminary data.</text>
</comment>
<organism evidence="6 7">
    <name type="scientific">Arthrobacter silviterrae</name>
    <dbReference type="NCBI Taxonomy" id="2026658"/>
    <lineage>
        <taxon>Bacteria</taxon>
        <taxon>Bacillati</taxon>
        <taxon>Actinomycetota</taxon>
        <taxon>Actinomycetes</taxon>
        <taxon>Micrococcales</taxon>
        <taxon>Micrococcaceae</taxon>
        <taxon>Arthrobacter</taxon>
    </lineage>
</organism>
<evidence type="ECO:0000313" key="7">
    <source>
        <dbReference type="Proteomes" id="UP000479226"/>
    </source>
</evidence>
<evidence type="ECO:0000256" key="1">
    <source>
        <dbReference type="ARBA" id="ARBA00010945"/>
    </source>
</evidence>
<dbReference type="EMBL" id="JAAKZI010000008">
    <property type="protein sequence ID" value="NGN83122.1"/>
    <property type="molecule type" value="Genomic_DNA"/>
</dbReference>
<feature type="site" description="Substrate discrimination" evidence="4">
    <location>
        <position position="40"/>
    </location>
</feature>
<evidence type="ECO:0000256" key="4">
    <source>
        <dbReference type="HAMAP-Rule" id="MF_01113"/>
    </source>
</evidence>
<comment type="subcellular location">
    <subcellularLocation>
        <location evidence="4">Cytoplasm</location>
    </subcellularLocation>
</comment>
<evidence type="ECO:0000313" key="6">
    <source>
        <dbReference type="EMBL" id="NGN83122.1"/>
    </source>
</evidence>
<dbReference type="InterPro" id="IPR001126">
    <property type="entry name" value="UmuC"/>
</dbReference>
<dbReference type="InterPro" id="IPR043128">
    <property type="entry name" value="Rev_trsase/Diguanyl_cyclase"/>
</dbReference>
<dbReference type="InterPro" id="IPR036775">
    <property type="entry name" value="DNA_pol_Y-fam_lit_finger_sf"/>
</dbReference>
<dbReference type="NCBIfam" id="NF002677">
    <property type="entry name" value="PRK02406.1"/>
    <property type="match status" value="1"/>
</dbReference>
<dbReference type="CDD" id="cd03586">
    <property type="entry name" value="PolY_Pol_IV_kappa"/>
    <property type="match status" value="1"/>
</dbReference>
<sequence length="422" mass="45447">MRPARAEPGAGESALRRDQAGRVLDQSGCTIMHVDMDAFFVSVELRQRPELKGRPVIVGFPEGRSVVLSASYEARKFGVRSAMPMATAMRMAPTAVVINPRHGLYQEVSAQVMELFNSITDTVEPLSVDEAFLDVAGALRRLGTPLEIGALVRRRVAADLGITASVGIASSKFVAKIASTRCKPDGMLLIERDRTVEYLHTLPVQALWGVGARTLETLQRLGIFTVADVAATPVGVLQKTLGAGGRALHQLSWGIDPRPVTPVRTEKSIGAEETFAVDTFDDDVLTRELLRLSHRVAARLRESHLAGRTLALKIKYSDFSTISRSKSMGAGLDSAGQIYAGAVALLRALGTRPQSVRLIGVRVESLESIETAPLQFSLDRRDDNGRNAEVAGDAIAAKFGTAKVVPARLLASRQKKQGPGPR</sequence>
<keyword evidence="7" id="KW-1185">Reference proteome</keyword>
<dbReference type="Pfam" id="PF00817">
    <property type="entry name" value="IMS"/>
    <property type="match status" value="1"/>
</dbReference>
<keyword evidence="4" id="KW-0235">DNA replication</keyword>
<keyword evidence="4" id="KW-0515">Mutator protein</keyword>
<dbReference type="InterPro" id="IPR043502">
    <property type="entry name" value="DNA/RNA_pol_sf"/>
</dbReference>
<dbReference type="Gene3D" id="1.10.150.20">
    <property type="entry name" value="5' to 3' exonuclease, C-terminal subdomain"/>
    <property type="match status" value="1"/>
</dbReference>
<keyword evidence="4 6" id="KW-0808">Transferase</keyword>
<dbReference type="PANTHER" id="PTHR11076">
    <property type="entry name" value="DNA REPAIR POLYMERASE UMUC / TRANSFERASE FAMILY MEMBER"/>
    <property type="match status" value="1"/>
</dbReference>
<evidence type="ECO:0000256" key="3">
    <source>
        <dbReference type="ARBA" id="ARBA00049244"/>
    </source>
</evidence>
<feature type="active site" evidence="4">
    <location>
        <position position="130"/>
    </location>
</feature>
<dbReference type="Gene3D" id="3.30.70.270">
    <property type="match status" value="1"/>
</dbReference>
<protein>
    <recommendedName>
        <fullName evidence="4">DNA polymerase IV</fullName>
        <shortName evidence="4">Pol IV</shortName>
        <ecNumber evidence="4">2.7.7.7</ecNumber>
    </recommendedName>
</protein>
<keyword evidence="4" id="KW-0239">DNA-directed DNA polymerase</keyword>
<dbReference type="PROSITE" id="PS50173">
    <property type="entry name" value="UMUC"/>
    <property type="match status" value="1"/>
</dbReference>
<gene>
    <name evidence="4 6" type="primary">dinB</name>
    <name evidence="6" type="ORF">G6N77_06555</name>
</gene>
<feature type="binding site" evidence="4">
    <location>
        <position position="129"/>
    </location>
    <ligand>
        <name>Mg(2+)</name>
        <dbReference type="ChEBI" id="CHEBI:18420"/>
    </ligand>
</feature>
<feature type="domain" description="UmuC" evidence="5">
    <location>
        <begin position="31"/>
        <end position="211"/>
    </location>
</feature>
<feature type="binding site" evidence="4">
    <location>
        <position position="35"/>
    </location>
    <ligand>
        <name>Mg(2+)</name>
        <dbReference type="ChEBI" id="CHEBI:18420"/>
    </ligand>
</feature>
<keyword evidence="4" id="KW-0479">Metal-binding</keyword>
<proteinExistence type="inferred from homology"/>
<dbReference type="Proteomes" id="UP000479226">
    <property type="component" value="Unassembled WGS sequence"/>
</dbReference>
<dbReference type="Pfam" id="PF11799">
    <property type="entry name" value="IMS_C"/>
    <property type="match status" value="1"/>
</dbReference>
<keyword evidence="4" id="KW-0234">DNA repair</keyword>
<dbReference type="HAMAP" id="MF_01113">
    <property type="entry name" value="DNApol_IV"/>
    <property type="match status" value="1"/>
</dbReference>
<dbReference type="InterPro" id="IPR050116">
    <property type="entry name" value="DNA_polymerase-Y"/>
</dbReference>
<name>A0ABX0D8C5_9MICC</name>